<evidence type="ECO:0000313" key="1">
    <source>
        <dbReference type="EMBL" id="PLW22420.1"/>
    </source>
</evidence>
<gene>
    <name evidence="2" type="ORF">PCASD_11127</name>
    <name evidence="1" type="ORF">PCASD_13451</name>
</gene>
<accession>A0A2N5UHE9</accession>
<dbReference type="EMBL" id="PGCI01000664">
    <property type="protein sequence ID" value="PLW22420.1"/>
    <property type="molecule type" value="Genomic_DNA"/>
</dbReference>
<reference evidence="2 3" key="1">
    <citation type="submission" date="2017-11" db="EMBL/GenBank/DDBJ databases">
        <title>De novo assembly and phasing of dikaryotic genomes from two isolates of Puccinia coronata f. sp. avenae, the causal agent of oat crown rust.</title>
        <authorList>
            <person name="Miller M.E."/>
            <person name="Zhang Y."/>
            <person name="Omidvar V."/>
            <person name="Sperschneider J."/>
            <person name="Schwessinger B."/>
            <person name="Raley C."/>
            <person name="Palmer J.M."/>
            <person name="Garnica D."/>
            <person name="Upadhyaya N."/>
            <person name="Rathjen J."/>
            <person name="Taylor J.M."/>
            <person name="Park R.F."/>
            <person name="Dodds P.N."/>
            <person name="Hirsch C.D."/>
            <person name="Kianian S.F."/>
            <person name="Figueroa M."/>
        </authorList>
    </citation>
    <scope>NUCLEOTIDE SEQUENCE [LARGE SCALE GENOMIC DNA]</scope>
    <source>
        <strain evidence="2">12SD80</strain>
    </source>
</reference>
<evidence type="ECO:0000313" key="2">
    <source>
        <dbReference type="EMBL" id="PLW37158.1"/>
    </source>
</evidence>
<proteinExistence type="predicted"/>
<sequence>MKLDDCDASDIYTFVAWAGCGKDEDKKEKITATSLTLYLYGLKPWHTLHNVMYPHHMEERVKLMLKASGKQDTHTPQWPPKLPVLLADLLNLSDYLEGHAPKAEATRDLGIVAFWGMAWLSELT</sequence>
<organism evidence="2 3">
    <name type="scientific">Puccinia coronata f. sp. avenae</name>
    <dbReference type="NCBI Taxonomy" id="200324"/>
    <lineage>
        <taxon>Eukaryota</taxon>
        <taxon>Fungi</taxon>
        <taxon>Dikarya</taxon>
        <taxon>Basidiomycota</taxon>
        <taxon>Pucciniomycotina</taxon>
        <taxon>Pucciniomycetes</taxon>
        <taxon>Pucciniales</taxon>
        <taxon>Pucciniaceae</taxon>
        <taxon>Puccinia</taxon>
    </lineage>
</organism>
<name>A0A2N5UHE9_9BASI</name>
<dbReference type="EMBL" id="PGCI01000147">
    <property type="protein sequence ID" value="PLW37158.1"/>
    <property type="molecule type" value="Genomic_DNA"/>
</dbReference>
<comment type="caution">
    <text evidence="2">The sequence shown here is derived from an EMBL/GenBank/DDBJ whole genome shotgun (WGS) entry which is preliminary data.</text>
</comment>
<dbReference type="Proteomes" id="UP000235392">
    <property type="component" value="Unassembled WGS sequence"/>
</dbReference>
<dbReference type="AlphaFoldDB" id="A0A2N5UHE9"/>
<evidence type="ECO:0000313" key="3">
    <source>
        <dbReference type="Proteomes" id="UP000235392"/>
    </source>
</evidence>
<protein>
    <submittedName>
        <fullName evidence="2">Uncharacterized protein</fullName>
    </submittedName>
</protein>